<dbReference type="PROSITE" id="PS51910">
    <property type="entry name" value="GH18_2"/>
    <property type="match status" value="1"/>
</dbReference>
<dbReference type="KEGG" id="kcr:Kcr_0727"/>
<dbReference type="PANTHER" id="PTHR46066:SF2">
    <property type="entry name" value="CHITINASE DOMAIN-CONTAINING PROTEIN 1"/>
    <property type="match status" value="1"/>
</dbReference>
<dbReference type="InterPro" id="IPR029070">
    <property type="entry name" value="Chitinase_insertion_sf"/>
</dbReference>
<dbReference type="Pfam" id="PF00704">
    <property type="entry name" value="Glyco_hydro_18"/>
    <property type="match status" value="1"/>
</dbReference>
<dbReference type="Gene3D" id="2.60.40.10">
    <property type="entry name" value="Immunoglobulins"/>
    <property type="match status" value="4"/>
</dbReference>
<dbReference type="SUPFAM" id="SSF51445">
    <property type="entry name" value="(Trans)glycosidases"/>
    <property type="match status" value="1"/>
</dbReference>
<dbReference type="Gene3D" id="3.10.50.10">
    <property type="match status" value="1"/>
</dbReference>
<dbReference type="PANTHER" id="PTHR46066">
    <property type="entry name" value="CHITINASE DOMAIN-CONTAINING PROTEIN 1 FAMILY MEMBER"/>
    <property type="match status" value="1"/>
</dbReference>
<feature type="domain" description="GH18" evidence="2">
    <location>
        <begin position="689"/>
        <end position="1004"/>
    </location>
</feature>
<dbReference type="InterPro" id="IPR013783">
    <property type="entry name" value="Ig-like_fold"/>
</dbReference>
<dbReference type="PROSITE" id="PS50093">
    <property type="entry name" value="PKD"/>
    <property type="match status" value="1"/>
</dbReference>
<dbReference type="STRING" id="374847.Kcr_0727"/>
<dbReference type="GO" id="GO:0008061">
    <property type="term" value="F:chitin binding"/>
    <property type="evidence" value="ECO:0007669"/>
    <property type="project" value="InterPro"/>
</dbReference>
<gene>
    <name evidence="3" type="ordered locus">Kcr_0727</name>
</gene>
<dbReference type="GeneID" id="6094008"/>
<dbReference type="AlphaFoldDB" id="B1L4U8"/>
<dbReference type="InterPro" id="IPR011583">
    <property type="entry name" value="Chitinase_II/V-like_cat"/>
</dbReference>
<dbReference type="InterPro" id="IPR001223">
    <property type="entry name" value="Glyco_hydro18_cat"/>
</dbReference>
<dbReference type="InParanoid" id="B1L4U8"/>
<name>B1L4U8_KORCO</name>
<keyword evidence="4" id="KW-1185">Reference proteome</keyword>
<dbReference type="GO" id="GO:0005975">
    <property type="term" value="P:carbohydrate metabolic process"/>
    <property type="evidence" value="ECO:0007669"/>
    <property type="project" value="InterPro"/>
</dbReference>
<accession>B1L4U8</accession>
<reference evidence="3 4" key="1">
    <citation type="journal article" date="2008" name="Proc. Natl. Acad. Sci. U.S.A.">
        <title>A korarchaeal genome reveals new insights into the evolution of the Archaea.</title>
        <authorList>
            <person name="Elkins J.G."/>
            <person name="Podar M."/>
            <person name="Graham D.E."/>
            <person name="Makarova K.S."/>
            <person name="Wolf Y."/>
            <person name="Randau L."/>
            <person name="Hedlund B.P."/>
            <person name="Brochier-Armanet C."/>
            <person name="Kunin V."/>
            <person name="Anderson I."/>
            <person name="Lapidus A."/>
            <person name="Goltsman E."/>
            <person name="Barry K."/>
            <person name="Koonin E.V."/>
            <person name="Hugenholtz P."/>
            <person name="Kyrpides N."/>
            <person name="Wanner G."/>
            <person name="Richardson P."/>
            <person name="Keller M."/>
            <person name="Stetter K.O."/>
        </authorList>
    </citation>
    <scope>NUCLEOTIDE SEQUENCE [LARGE SCALE GENOMIC DNA]</scope>
    <source>
        <strain evidence="4">OPF8</strain>
    </source>
</reference>
<dbReference type="CAZy" id="GH18">
    <property type="family name" value="Glycoside Hydrolase Family 18"/>
</dbReference>
<dbReference type="InterPro" id="IPR011635">
    <property type="entry name" value="CARDB"/>
</dbReference>
<sequence>MSSRVLIPILLILLPICLPSAQYYLAVEYPISPGFDFAEVNGVKIYDPSQAVYVKPGDIIEGFFDVRVVNVRGGPWITPVIGTASWTRGDFSCITNDAPDGESIQSYHFHLKAPETPGTYYIGIFAGWMYTCEEVASNDHPPQFNDGDDVWDMSQSDWESIISTGKASKYGQPGRAIRIVVSGAPSIQVDVWTDKGGKGVGNLGGGRYRIGESAVFYCSINGDASYLKVWIEKPNGSIVTLFENFNVKAGTYEFKGVMGEPEGERRLKAVACPAGQSCKSEDMLSRDEVRYYVEGGAKLEISHNFPSEVYQGQEFSVSVTVRNSGNIEVRNVASGIWWADDAFKGMGCTGTDKRDSLKPGEYMQYSCKLKAIGSPGTYDVEISAVADGGISASSKFKVRISQVQDKEPPKVRVIFPNGGETLYIGEAYKITWEATDNVKVEKVHIWLFQGDRQVSTIVTDNPNTGYFVWIPNMEGKFRIRVAAIDPSGNSAYDDSDSDFNVVPKGAENKPPTAYIDSISPNPAYEGQAIYFSGHGYDPDGSIAECEWKADERILSSSCSFSTSLPPGKYTIYFRVKDDKGAWSTWTTSTLVVEKVENKPPVASLAIYPSQAGVGQEVKLDASGSYDPDGKIVAYYFDFGDGSTSGWVSSSSITHVYSHEGEYKVRVTVKDDKGATSETASTLKVRRPSPRYMVQLFGWVYDEDPNSIQQYYNNIEKFTWVSPTWYKVGREGNIIKIGGDTEKFLKDSRRSGVKVIPMISVNVDDRDVYRRIFEDSLFRKKFIEDLKNIFSKYDGINIDFEGIDPKYRDKFVQFMRELYNAFHREGKIVSVDVQPKTCCWWCFWCWLDWDNFPYDYRELSKYTDLFIVMAYDQHYEKSDPGPVSDLTWFEDVVNYALSKVPREKLVIGIPFYGYCWPSPKNGFGVGFQDAMNYARECNATVKFDEKVGEATFSCPSTGICWFNTAESTKLRLRKLAEKGLSKVAVWRIGQEDPETWGLISKIYKQ</sequence>
<dbReference type="SMART" id="SM00636">
    <property type="entry name" value="Glyco_18"/>
    <property type="match status" value="1"/>
</dbReference>
<organism evidence="3 4">
    <name type="scientific">Korarchaeum cryptofilum (strain OPF8)</name>
    <dbReference type="NCBI Taxonomy" id="374847"/>
    <lineage>
        <taxon>Archaea</taxon>
        <taxon>Thermoproteota</taxon>
        <taxon>Candidatus Korarchaeia</taxon>
        <taxon>Candidatus Korarchaeales</taxon>
        <taxon>Candidatus Korarchaeaceae</taxon>
        <taxon>Candidatus Korarchaeum</taxon>
    </lineage>
</organism>
<dbReference type="eggNOG" id="arCOG02508">
    <property type="taxonomic scope" value="Archaea"/>
</dbReference>
<dbReference type="InterPro" id="IPR017853">
    <property type="entry name" value="GH"/>
</dbReference>
<proteinExistence type="predicted"/>
<protein>
    <submittedName>
        <fullName evidence="3">PKD domain containing protein</fullName>
    </submittedName>
</protein>
<dbReference type="Gene3D" id="3.20.20.80">
    <property type="entry name" value="Glycosidases"/>
    <property type="match status" value="1"/>
</dbReference>
<dbReference type="RefSeq" id="WP_012309374.1">
    <property type="nucleotide sequence ID" value="NC_010482.1"/>
</dbReference>
<dbReference type="CDD" id="cd00146">
    <property type="entry name" value="PKD"/>
    <property type="match status" value="1"/>
</dbReference>
<evidence type="ECO:0000259" key="1">
    <source>
        <dbReference type="PROSITE" id="PS50093"/>
    </source>
</evidence>
<dbReference type="HOGENOM" id="CLU_298920_0_0_2"/>
<dbReference type="Pfam" id="PF18911">
    <property type="entry name" value="PKD_4"/>
    <property type="match status" value="1"/>
</dbReference>
<evidence type="ECO:0000313" key="4">
    <source>
        <dbReference type="Proteomes" id="UP000001686"/>
    </source>
</evidence>
<dbReference type="OrthoDB" id="8638at2157"/>
<dbReference type="InterPro" id="IPR022409">
    <property type="entry name" value="PKD/Chitinase_dom"/>
</dbReference>
<dbReference type="SUPFAM" id="SSF49299">
    <property type="entry name" value="PKD domain"/>
    <property type="match status" value="2"/>
</dbReference>
<dbReference type="Proteomes" id="UP000001686">
    <property type="component" value="Chromosome"/>
</dbReference>
<evidence type="ECO:0000259" key="2">
    <source>
        <dbReference type="PROSITE" id="PS51910"/>
    </source>
</evidence>
<dbReference type="Pfam" id="PF07705">
    <property type="entry name" value="CARDB"/>
    <property type="match status" value="1"/>
</dbReference>
<dbReference type="EMBL" id="CP000968">
    <property type="protein sequence ID" value="ACB07477.1"/>
    <property type="molecule type" value="Genomic_DNA"/>
</dbReference>
<evidence type="ECO:0000313" key="3">
    <source>
        <dbReference type="EMBL" id="ACB07477.1"/>
    </source>
</evidence>
<feature type="domain" description="PKD" evidence="1">
    <location>
        <begin position="600"/>
        <end position="684"/>
    </location>
</feature>
<dbReference type="EnsemblBacteria" id="ACB07477">
    <property type="protein sequence ID" value="ACB07477"/>
    <property type="gene ID" value="Kcr_0727"/>
</dbReference>
<dbReference type="InterPro" id="IPR000601">
    <property type="entry name" value="PKD_dom"/>
</dbReference>
<dbReference type="InterPro" id="IPR035986">
    <property type="entry name" value="PKD_dom_sf"/>
</dbReference>
<dbReference type="SMART" id="SM00089">
    <property type="entry name" value="PKD"/>
    <property type="match status" value="2"/>
</dbReference>